<evidence type="ECO:0000256" key="2">
    <source>
        <dbReference type="ARBA" id="ARBA00022475"/>
    </source>
</evidence>
<evidence type="ECO:0000256" key="7">
    <source>
        <dbReference type="ARBA" id="ARBA00023136"/>
    </source>
</evidence>
<evidence type="ECO:0000256" key="10">
    <source>
        <dbReference type="RuleBase" id="RU351113"/>
    </source>
</evidence>
<keyword evidence="8 10" id="KW-0675">Receptor</keyword>
<evidence type="ECO:0000256" key="4">
    <source>
        <dbReference type="ARBA" id="ARBA00022692"/>
    </source>
</evidence>
<comment type="subcellular location">
    <subcellularLocation>
        <location evidence="1 10">Cell membrane</location>
        <topology evidence="1 10">Multi-pass membrane protein</topology>
    </subcellularLocation>
</comment>
<dbReference type="PANTHER" id="PTHR21137">
    <property type="entry name" value="ODORANT RECEPTOR"/>
    <property type="match status" value="1"/>
</dbReference>
<dbReference type="AlphaFoldDB" id="A0AA38IH69"/>
<keyword evidence="6 10" id="KW-1133">Transmembrane helix</keyword>
<sequence length="405" mass="46008">MPKTGDIFPLKDPVKRALFIPKLLLESTNFWPEKRNFLTKATNWLMLLICVFIESGQIAFVVVNFDDITKIASAMSTVSTTFQAITKMSVLYFYSHKLKNVLRLIWHEFWPAEVGGAKIASQLQLYNKIIISAAITMFISGVLFAFGFLSSPLRSGSRILPFEAIYPFEWNQSPLYEIIYVVEWMTNIAFIVVGICGHDYLFVGICSNIVGQYILLKSVVGNLGTKQVSEVNRRIELTKTTHFVKVDDENAKLLRLCIRHHVVLTHVCEEVATIFSFSSFIQLFSSVTALCMAALIMTFAEVDVALFTAVSSYLFGHLLQLFLFCTLGNEVIDHANKFPSEIFASEWYNIDDVRIKKDMLFVMQRAQIDVKISAMGVRTLDFQTFIGVLRLSFSFYTMLSKLTDV</sequence>
<feature type="transmembrane region" description="Helical" evidence="10">
    <location>
        <begin position="44"/>
        <end position="65"/>
    </location>
</feature>
<evidence type="ECO:0000313" key="12">
    <source>
        <dbReference type="Proteomes" id="UP001168821"/>
    </source>
</evidence>
<keyword evidence="2" id="KW-1003">Cell membrane</keyword>
<keyword evidence="3 10" id="KW-0716">Sensory transduction</keyword>
<evidence type="ECO:0000256" key="6">
    <source>
        <dbReference type="ARBA" id="ARBA00022989"/>
    </source>
</evidence>
<evidence type="ECO:0000313" key="11">
    <source>
        <dbReference type="EMBL" id="KAJ3657883.1"/>
    </source>
</evidence>
<gene>
    <name evidence="11" type="ORF">Zmor_009659</name>
</gene>
<evidence type="ECO:0000256" key="3">
    <source>
        <dbReference type="ARBA" id="ARBA00022606"/>
    </source>
</evidence>
<dbReference type="GO" id="GO:0007165">
    <property type="term" value="P:signal transduction"/>
    <property type="evidence" value="ECO:0007669"/>
    <property type="project" value="UniProtKB-KW"/>
</dbReference>
<keyword evidence="9 10" id="KW-0807">Transducer</keyword>
<evidence type="ECO:0000256" key="1">
    <source>
        <dbReference type="ARBA" id="ARBA00004651"/>
    </source>
</evidence>
<dbReference type="EMBL" id="JALNTZ010000003">
    <property type="protein sequence ID" value="KAJ3657883.1"/>
    <property type="molecule type" value="Genomic_DNA"/>
</dbReference>
<keyword evidence="12" id="KW-1185">Reference proteome</keyword>
<dbReference type="GO" id="GO:0005886">
    <property type="term" value="C:plasma membrane"/>
    <property type="evidence" value="ECO:0007669"/>
    <property type="project" value="UniProtKB-SubCell"/>
</dbReference>
<accession>A0AA38IH69</accession>
<keyword evidence="7 10" id="KW-0472">Membrane</keyword>
<dbReference type="PANTHER" id="PTHR21137:SF35">
    <property type="entry name" value="ODORANT RECEPTOR 19A-RELATED"/>
    <property type="match status" value="1"/>
</dbReference>
<evidence type="ECO:0000256" key="8">
    <source>
        <dbReference type="ARBA" id="ARBA00023170"/>
    </source>
</evidence>
<dbReference type="Pfam" id="PF02949">
    <property type="entry name" value="7tm_6"/>
    <property type="match status" value="1"/>
</dbReference>
<dbReference type="Proteomes" id="UP001168821">
    <property type="component" value="Unassembled WGS sequence"/>
</dbReference>
<feature type="transmembrane region" description="Helical" evidence="10">
    <location>
        <begin position="129"/>
        <end position="149"/>
    </location>
</feature>
<proteinExistence type="inferred from homology"/>
<comment type="caution">
    <text evidence="10">Lacks conserved residue(s) required for the propagation of feature annotation.</text>
</comment>
<evidence type="ECO:0000256" key="5">
    <source>
        <dbReference type="ARBA" id="ARBA00022725"/>
    </source>
</evidence>
<comment type="similarity">
    <text evidence="10">Belongs to the insect chemoreceptor superfamily. Heteromeric odorant receptor channel (TC 1.A.69) family.</text>
</comment>
<feature type="transmembrane region" description="Helical" evidence="10">
    <location>
        <begin position="280"/>
        <end position="300"/>
    </location>
</feature>
<name>A0AA38IH69_9CUCU</name>
<evidence type="ECO:0000256" key="9">
    <source>
        <dbReference type="ARBA" id="ARBA00023224"/>
    </source>
</evidence>
<organism evidence="11 12">
    <name type="scientific">Zophobas morio</name>
    <dbReference type="NCBI Taxonomy" id="2755281"/>
    <lineage>
        <taxon>Eukaryota</taxon>
        <taxon>Metazoa</taxon>
        <taxon>Ecdysozoa</taxon>
        <taxon>Arthropoda</taxon>
        <taxon>Hexapoda</taxon>
        <taxon>Insecta</taxon>
        <taxon>Pterygota</taxon>
        <taxon>Neoptera</taxon>
        <taxon>Endopterygota</taxon>
        <taxon>Coleoptera</taxon>
        <taxon>Polyphaga</taxon>
        <taxon>Cucujiformia</taxon>
        <taxon>Tenebrionidae</taxon>
        <taxon>Zophobas</taxon>
    </lineage>
</organism>
<keyword evidence="5 10" id="KW-0552">Olfaction</keyword>
<keyword evidence="4 10" id="KW-0812">Transmembrane</keyword>
<comment type="caution">
    <text evidence="11">The sequence shown here is derived from an EMBL/GenBank/DDBJ whole genome shotgun (WGS) entry which is preliminary data.</text>
</comment>
<dbReference type="InterPro" id="IPR004117">
    <property type="entry name" value="7tm6_olfct_rcpt"/>
</dbReference>
<reference evidence="11" key="1">
    <citation type="journal article" date="2023" name="G3 (Bethesda)">
        <title>Whole genome assemblies of Zophobas morio and Tenebrio molitor.</title>
        <authorList>
            <person name="Kaur S."/>
            <person name="Stinson S.A."/>
            <person name="diCenzo G.C."/>
        </authorList>
    </citation>
    <scope>NUCLEOTIDE SEQUENCE</scope>
    <source>
        <strain evidence="11">QUZm001</strain>
    </source>
</reference>
<dbReference type="GO" id="GO:0004984">
    <property type="term" value="F:olfactory receptor activity"/>
    <property type="evidence" value="ECO:0007669"/>
    <property type="project" value="InterPro"/>
</dbReference>
<dbReference type="GO" id="GO:0005549">
    <property type="term" value="F:odorant binding"/>
    <property type="evidence" value="ECO:0007669"/>
    <property type="project" value="InterPro"/>
</dbReference>
<feature type="transmembrane region" description="Helical" evidence="10">
    <location>
        <begin position="306"/>
        <end position="327"/>
    </location>
</feature>
<protein>
    <recommendedName>
        <fullName evidence="10">Odorant receptor</fullName>
    </recommendedName>
</protein>